<evidence type="ECO:0000256" key="1">
    <source>
        <dbReference type="SAM" id="MobiDB-lite"/>
    </source>
</evidence>
<evidence type="ECO:0000313" key="3">
    <source>
        <dbReference type="Proteomes" id="UP001276659"/>
    </source>
</evidence>
<keyword evidence="3" id="KW-1185">Reference proteome</keyword>
<feature type="region of interest" description="Disordered" evidence="1">
    <location>
        <begin position="64"/>
        <end position="84"/>
    </location>
</feature>
<proteinExistence type="predicted"/>
<dbReference type="Proteomes" id="UP001276659">
    <property type="component" value="Unassembled WGS sequence"/>
</dbReference>
<gene>
    <name evidence="2" type="ORF">OEA41_005060</name>
</gene>
<sequence>MDNGHCVATVLHMYNLPRQSGAMTEESAVLESLCDALLQTVFSGSRPERKFYSQYASSLGGRLQFDGSKRHKSNSDKDSCKKPSWRITRPKKNVKRVTPHDISLFHGLYSCEFNLICHNWANVWFGLDRGKRSTDKQAERAQKELEAHPFAIALDHLENAVRSECAGAFPVAKVNWITVYFSCTEVLRNIARAKRLEPSCPGCDPGADETEWSDWGVFFAEGMFASADEYLDT</sequence>
<protein>
    <submittedName>
        <fullName evidence="2">Uncharacterized protein</fullName>
    </submittedName>
</protein>
<comment type="caution">
    <text evidence="2">The sequence shown here is derived from an EMBL/GenBank/DDBJ whole genome shotgun (WGS) entry which is preliminary data.</text>
</comment>
<dbReference type="AlphaFoldDB" id="A0AAE0DF62"/>
<organism evidence="2 3">
    <name type="scientific">Lepraria neglecta</name>
    <dbReference type="NCBI Taxonomy" id="209136"/>
    <lineage>
        <taxon>Eukaryota</taxon>
        <taxon>Fungi</taxon>
        <taxon>Dikarya</taxon>
        <taxon>Ascomycota</taxon>
        <taxon>Pezizomycotina</taxon>
        <taxon>Lecanoromycetes</taxon>
        <taxon>OSLEUM clade</taxon>
        <taxon>Lecanoromycetidae</taxon>
        <taxon>Lecanorales</taxon>
        <taxon>Lecanorineae</taxon>
        <taxon>Stereocaulaceae</taxon>
        <taxon>Lepraria</taxon>
    </lineage>
</organism>
<accession>A0AAE0DF62</accession>
<dbReference type="EMBL" id="JASNWA010000010">
    <property type="protein sequence ID" value="KAK3168612.1"/>
    <property type="molecule type" value="Genomic_DNA"/>
</dbReference>
<name>A0AAE0DF62_9LECA</name>
<evidence type="ECO:0000313" key="2">
    <source>
        <dbReference type="EMBL" id="KAK3168612.1"/>
    </source>
</evidence>
<reference evidence="2" key="1">
    <citation type="submission" date="2022-11" db="EMBL/GenBank/DDBJ databases">
        <title>Chromosomal genome sequence assembly and mating type (MAT) locus characterization of the leprose asexual lichenized fungus Lepraria neglecta (Nyl.) Erichsen.</title>
        <authorList>
            <person name="Allen J.L."/>
            <person name="Pfeffer B."/>
        </authorList>
    </citation>
    <scope>NUCLEOTIDE SEQUENCE</scope>
    <source>
        <strain evidence="2">Allen 5258</strain>
    </source>
</reference>